<keyword evidence="1" id="KW-1133">Transmembrane helix</keyword>
<dbReference type="EMBL" id="FSHM01000006">
    <property type="protein sequence ID" value="SIB53682.1"/>
    <property type="molecule type" value="Genomic_DNA"/>
</dbReference>
<name>A0A1N1KF36_9MYCO</name>
<dbReference type="RefSeq" id="WP_005110873.1">
    <property type="nucleotide sequence ID" value="NZ_AP028613.1"/>
</dbReference>
<evidence type="ECO:0000313" key="5">
    <source>
        <dbReference type="Proteomes" id="UP000185210"/>
    </source>
</evidence>
<evidence type="ECO:0000313" key="4">
    <source>
        <dbReference type="Proteomes" id="UP000184831"/>
    </source>
</evidence>
<keyword evidence="1" id="KW-0812">Transmembrane</keyword>
<keyword evidence="1" id="KW-0472">Membrane</keyword>
<dbReference type="EMBL" id="FSQE01000009">
    <property type="protein sequence ID" value="SIN34237.1"/>
    <property type="molecule type" value="Genomic_DNA"/>
</dbReference>
<accession>A0A1N1KF36</accession>
<dbReference type="GeneID" id="93379315"/>
<feature type="transmembrane region" description="Helical" evidence="1">
    <location>
        <begin position="25"/>
        <end position="44"/>
    </location>
</feature>
<sequence>MSDTRLAALTARVEYTDPMMRARTAIVGGLVLLGPTLLVVLKVLDAAPAAIISACSAALTLAYVLRFFGPAASRRASVRLGIIDDHVVIGDEVIGHQDLVRPLAEVVSVEISDALADRTLIHPDAGVYQVMGSEYLTIGFQSRDVGSSTSVQTVKVAANASDPVAETIIEALRDAAPTDVKPATESVLSPAAASPAADERLWGVARQIHDSVLTEYGRYELDPALFLRYPGVTDVTRGPVMDFQIALAEAQALRTDAYPGDPALAGRYRAAADTLRRAWVRCEADGKSAALDDLPAAARADLTTAGKLLAHAEGTTHGAEKAAYLRRVQDTVARLTDRGVLHPPLQVLAAIEAAARRALEP</sequence>
<reference evidence="4 5" key="1">
    <citation type="submission" date="2016-11" db="EMBL/GenBank/DDBJ databases">
        <authorList>
            <consortium name="Pathogen Informatics"/>
        </authorList>
    </citation>
    <scope>NUCLEOTIDE SEQUENCE [LARGE SCALE GENOMIC DNA]</scope>
    <source>
        <strain evidence="2 5">104</strain>
        <strain evidence="3 4">696</strain>
    </source>
</reference>
<organism evidence="2 5">
    <name type="scientific">Mycobacteroides abscessus subsp. abscessus</name>
    <dbReference type="NCBI Taxonomy" id="1185650"/>
    <lineage>
        <taxon>Bacteria</taxon>
        <taxon>Bacillati</taxon>
        <taxon>Actinomycetota</taxon>
        <taxon>Actinomycetes</taxon>
        <taxon>Mycobacteriales</taxon>
        <taxon>Mycobacteriaceae</taxon>
        <taxon>Mycobacteroides</taxon>
        <taxon>Mycobacteroides abscessus</taxon>
    </lineage>
</organism>
<comment type="caution">
    <text evidence="2">The sequence shown here is derived from an EMBL/GenBank/DDBJ whole genome shotgun (WGS) entry which is preliminary data.</text>
</comment>
<evidence type="ECO:0000313" key="3">
    <source>
        <dbReference type="EMBL" id="SIN34237.1"/>
    </source>
</evidence>
<evidence type="ECO:0000256" key="1">
    <source>
        <dbReference type="SAM" id="Phobius"/>
    </source>
</evidence>
<protein>
    <submittedName>
        <fullName evidence="2">Uncharacterized protein</fullName>
    </submittedName>
</protein>
<dbReference type="Proteomes" id="UP000185210">
    <property type="component" value="Unassembled WGS sequence"/>
</dbReference>
<evidence type="ECO:0000313" key="2">
    <source>
        <dbReference type="EMBL" id="SIB53682.1"/>
    </source>
</evidence>
<dbReference type="Proteomes" id="UP000184831">
    <property type="component" value="Unassembled WGS sequence"/>
</dbReference>
<gene>
    <name evidence="2" type="ORF">SAMEA2070301_03988</name>
    <name evidence="3" type="ORF">SAMEA2152244_04031</name>
</gene>
<proteinExistence type="predicted"/>
<feature type="transmembrane region" description="Helical" evidence="1">
    <location>
        <begin position="50"/>
        <end position="69"/>
    </location>
</feature>
<dbReference type="AlphaFoldDB" id="A0A1N1KF36"/>